<evidence type="ECO:0000313" key="3">
    <source>
        <dbReference type="EMBL" id="RFZ90866.1"/>
    </source>
</evidence>
<name>A0A372NPJ6_9SPHI</name>
<dbReference type="AlphaFoldDB" id="A0A372NPJ6"/>
<dbReference type="Gene3D" id="3.30.530.20">
    <property type="match status" value="1"/>
</dbReference>
<dbReference type="CDD" id="cd07814">
    <property type="entry name" value="SRPBCC_CalC_Aha1-like"/>
    <property type="match status" value="1"/>
</dbReference>
<protein>
    <submittedName>
        <fullName evidence="3">SRPBCC domain-containing protein</fullName>
    </submittedName>
</protein>
<dbReference type="Pfam" id="PF08327">
    <property type="entry name" value="AHSA1"/>
    <property type="match status" value="1"/>
</dbReference>
<dbReference type="SUPFAM" id="SSF55961">
    <property type="entry name" value="Bet v1-like"/>
    <property type="match status" value="1"/>
</dbReference>
<dbReference type="InterPro" id="IPR023393">
    <property type="entry name" value="START-like_dom_sf"/>
</dbReference>
<evidence type="ECO:0000259" key="2">
    <source>
        <dbReference type="Pfam" id="PF08327"/>
    </source>
</evidence>
<dbReference type="InterPro" id="IPR013538">
    <property type="entry name" value="ASHA1/2-like_C"/>
</dbReference>
<evidence type="ECO:0000313" key="4">
    <source>
        <dbReference type="Proteomes" id="UP000264217"/>
    </source>
</evidence>
<dbReference type="Proteomes" id="UP000264217">
    <property type="component" value="Unassembled WGS sequence"/>
</dbReference>
<dbReference type="EMBL" id="QWDC01000003">
    <property type="protein sequence ID" value="RFZ90866.1"/>
    <property type="molecule type" value="Genomic_DNA"/>
</dbReference>
<gene>
    <name evidence="3" type="ORF">D0C36_18115</name>
</gene>
<accession>A0A372NPJ6</accession>
<keyword evidence="4" id="KW-1185">Reference proteome</keyword>
<organism evidence="3 4">
    <name type="scientific">Mucilaginibacter conchicola</name>
    <dbReference type="NCBI Taxonomy" id="2303333"/>
    <lineage>
        <taxon>Bacteria</taxon>
        <taxon>Pseudomonadati</taxon>
        <taxon>Bacteroidota</taxon>
        <taxon>Sphingobacteriia</taxon>
        <taxon>Sphingobacteriales</taxon>
        <taxon>Sphingobacteriaceae</taxon>
        <taxon>Mucilaginibacter</taxon>
    </lineage>
</organism>
<proteinExistence type="inferred from homology"/>
<feature type="domain" description="Activator of Hsp90 ATPase homologue 1/2-like C-terminal" evidence="2">
    <location>
        <begin position="20"/>
        <end position="146"/>
    </location>
</feature>
<comment type="caution">
    <text evidence="3">The sequence shown here is derived from an EMBL/GenBank/DDBJ whole genome shotgun (WGS) entry which is preliminary data.</text>
</comment>
<evidence type="ECO:0000256" key="1">
    <source>
        <dbReference type="ARBA" id="ARBA00006817"/>
    </source>
</evidence>
<sequence length="165" mass="19146">MEDIRWKKFTLCGDFTTDLRSLYMAWATPAGLEKWFLRKADFYSITHRLRTGDEQIQKGDAYTWYWHGYGNEEMQKGTVIDANGHDMIRFTFSGDSIVTVSFKTLNGLVIIEIEQTNIPQQDDPEKNLLVQCQIGWTFYLANLKSVTEGGKDLRNKRIDLVSCFK</sequence>
<comment type="similarity">
    <text evidence="1">Belongs to the AHA1 family.</text>
</comment>
<reference evidence="3 4" key="1">
    <citation type="submission" date="2018-08" db="EMBL/GenBank/DDBJ databases">
        <title>Mucilaginibacter sp. MYSH2.</title>
        <authorList>
            <person name="Seo T."/>
        </authorList>
    </citation>
    <scope>NUCLEOTIDE SEQUENCE [LARGE SCALE GENOMIC DNA]</scope>
    <source>
        <strain evidence="3 4">MYSH2</strain>
    </source>
</reference>
<dbReference type="OrthoDB" id="9800631at2"/>
<dbReference type="RefSeq" id="WP_117393068.1">
    <property type="nucleotide sequence ID" value="NZ_QWDC01000003.1"/>
</dbReference>